<dbReference type="SUPFAM" id="SSF57552">
    <property type="entry name" value="Blood coagulation inhibitor (disintegrin)"/>
    <property type="match status" value="1"/>
</dbReference>
<keyword evidence="5" id="KW-0645">Protease</keyword>
<protein>
    <recommendedName>
        <fullName evidence="3">Disintegrin and metalloproteinase domain-containing protein B</fullName>
    </recommendedName>
</protein>
<dbReference type="EMBL" id="MTSL01000169">
    <property type="protein sequence ID" value="PJF17525.1"/>
    <property type="molecule type" value="Genomic_DNA"/>
</dbReference>
<dbReference type="SMART" id="SM00608">
    <property type="entry name" value="ACR"/>
    <property type="match status" value="1"/>
</dbReference>
<feature type="domain" description="Disintegrin" evidence="4">
    <location>
        <begin position="43"/>
        <end position="133"/>
    </location>
</feature>
<organism evidence="5 6">
    <name type="scientific">Paramicrosporidium saccamoebae</name>
    <dbReference type="NCBI Taxonomy" id="1246581"/>
    <lineage>
        <taxon>Eukaryota</taxon>
        <taxon>Fungi</taxon>
        <taxon>Fungi incertae sedis</taxon>
        <taxon>Cryptomycota</taxon>
        <taxon>Cryptomycota incertae sedis</taxon>
        <taxon>Paramicrosporidium</taxon>
    </lineage>
</organism>
<dbReference type="SMART" id="SM00050">
    <property type="entry name" value="DISIN"/>
    <property type="match status" value="1"/>
</dbReference>
<sequence>MDPESGGSSSIDFSSCSIRDVCDKIPYLGSCLKEPGTQKNDLIAVCGNGIREGNEECDCGGKEGCLDNKCCTADCKLTPGSTCSDNNDVCCRGCKTIAADDRQVCRVAASTCQEDTFCDGFARGCPNPVNKPDGEVCEEGATCASGVCTSRDMQCSIFGRHLNITQSCKYTGRSCSILCQGPDQCVDMNASFLDGTKCGEKGFCYAGMCSEMHSQANSKVIMKVFASMVAIGVGLL</sequence>
<dbReference type="GO" id="GO:0008237">
    <property type="term" value="F:metallopeptidase activity"/>
    <property type="evidence" value="ECO:0007669"/>
    <property type="project" value="UniProtKB-KW"/>
</dbReference>
<evidence type="ECO:0000256" key="1">
    <source>
        <dbReference type="ARBA" id="ARBA00023157"/>
    </source>
</evidence>
<dbReference type="InterPro" id="IPR001762">
    <property type="entry name" value="Disintegrin_dom"/>
</dbReference>
<evidence type="ECO:0000313" key="5">
    <source>
        <dbReference type="EMBL" id="PJF17525.1"/>
    </source>
</evidence>
<keyword evidence="1" id="KW-1015">Disulfide bond</keyword>
<gene>
    <name evidence="5" type="ORF">PSACC_02621</name>
</gene>
<evidence type="ECO:0000256" key="2">
    <source>
        <dbReference type="ARBA" id="ARBA00056552"/>
    </source>
</evidence>
<dbReference type="InterPro" id="IPR036436">
    <property type="entry name" value="Disintegrin_dom_sf"/>
</dbReference>
<comment type="function">
    <text evidence="2">Probable zinc protease.</text>
</comment>
<evidence type="ECO:0000313" key="6">
    <source>
        <dbReference type="Proteomes" id="UP000240830"/>
    </source>
</evidence>
<keyword evidence="5" id="KW-0482">Metalloprotease</keyword>
<keyword evidence="5" id="KW-0378">Hydrolase</keyword>
<dbReference type="Proteomes" id="UP000240830">
    <property type="component" value="Unassembled WGS sequence"/>
</dbReference>
<dbReference type="Pfam" id="PF00200">
    <property type="entry name" value="Disintegrin"/>
    <property type="match status" value="1"/>
</dbReference>
<dbReference type="InterPro" id="IPR006586">
    <property type="entry name" value="ADAM_Cys-rich"/>
</dbReference>
<dbReference type="STRING" id="1246581.A0A2H9TII0"/>
<name>A0A2H9TII0_9FUNG</name>
<accession>A0A2H9TII0</accession>
<evidence type="ECO:0000256" key="3">
    <source>
        <dbReference type="ARBA" id="ARBA00074021"/>
    </source>
</evidence>
<dbReference type="PANTHER" id="PTHR11905:SF159">
    <property type="entry name" value="ADAM METALLOPROTEASE"/>
    <property type="match status" value="1"/>
</dbReference>
<dbReference type="FunFam" id="4.10.70.10:FF:000003">
    <property type="entry name" value="Disintegrin and metalloproteinase domain-containing protein 17"/>
    <property type="match status" value="1"/>
</dbReference>
<evidence type="ECO:0000259" key="4">
    <source>
        <dbReference type="PROSITE" id="PS50214"/>
    </source>
</evidence>
<reference evidence="5 6" key="1">
    <citation type="submission" date="2016-10" db="EMBL/GenBank/DDBJ databases">
        <title>The genome of Paramicrosporidium saccamoebae is the missing link in understanding Cryptomycota and Microsporidia evolution.</title>
        <authorList>
            <person name="Quandt C.A."/>
            <person name="Beaudet D."/>
            <person name="Corsaro D."/>
            <person name="Michel R."/>
            <person name="Corradi N."/>
            <person name="James T."/>
        </authorList>
    </citation>
    <scope>NUCLEOTIDE SEQUENCE [LARGE SCALE GENOMIC DNA]</scope>
    <source>
        <strain evidence="5 6">KSL3</strain>
    </source>
</reference>
<proteinExistence type="predicted"/>
<comment type="caution">
    <text evidence="5">The sequence shown here is derived from an EMBL/GenBank/DDBJ whole genome shotgun (WGS) entry which is preliminary data.</text>
</comment>
<dbReference type="AlphaFoldDB" id="A0A2H9TII0"/>
<keyword evidence="6" id="KW-1185">Reference proteome</keyword>
<dbReference type="OrthoDB" id="5951731at2759"/>
<dbReference type="Gene3D" id="4.10.70.10">
    <property type="entry name" value="Disintegrin domain"/>
    <property type="match status" value="1"/>
</dbReference>
<dbReference type="PROSITE" id="PS50214">
    <property type="entry name" value="DISINTEGRIN_2"/>
    <property type="match status" value="1"/>
</dbReference>
<dbReference type="GO" id="GO:0006508">
    <property type="term" value="P:proteolysis"/>
    <property type="evidence" value="ECO:0007669"/>
    <property type="project" value="UniProtKB-KW"/>
</dbReference>
<dbReference type="Gene3D" id="3.40.1620.60">
    <property type="match status" value="1"/>
</dbReference>
<dbReference type="PANTHER" id="PTHR11905">
    <property type="entry name" value="ADAM A DISINTEGRIN AND METALLOPROTEASE DOMAIN"/>
    <property type="match status" value="1"/>
</dbReference>